<name>A0ABN2DKU0_9ACTN</name>
<evidence type="ECO:0000313" key="2">
    <source>
        <dbReference type="Proteomes" id="UP001500190"/>
    </source>
</evidence>
<proteinExistence type="predicted"/>
<protein>
    <submittedName>
        <fullName evidence="1">Uncharacterized protein</fullName>
    </submittedName>
</protein>
<accession>A0ABN2DKU0</accession>
<reference evidence="1 2" key="1">
    <citation type="journal article" date="2019" name="Int. J. Syst. Evol. Microbiol.">
        <title>The Global Catalogue of Microorganisms (GCM) 10K type strain sequencing project: providing services to taxonomists for standard genome sequencing and annotation.</title>
        <authorList>
            <consortium name="The Broad Institute Genomics Platform"/>
            <consortium name="The Broad Institute Genome Sequencing Center for Infectious Disease"/>
            <person name="Wu L."/>
            <person name="Ma J."/>
        </authorList>
    </citation>
    <scope>NUCLEOTIDE SEQUENCE [LARGE SCALE GENOMIC DNA]</scope>
    <source>
        <strain evidence="1 2">JCM 14304</strain>
    </source>
</reference>
<gene>
    <name evidence="1" type="ORF">GCM10009742_24990</name>
</gene>
<evidence type="ECO:0000313" key="1">
    <source>
        <dbReference type="EMBL" id="GAA1579590.1"/>
    </source>
</evidence>
<keyword evidence="2" id="KW-1185">Reference proteome</keyword>
<dbReference type="RefSeq" id="WP_344190329.1">
    <property type="nucleotide sequence ID" value="NZ_BAAAND010000004.1"/>
</dbReference>
<sequence length="175" mass="19111">MRIPFTTRGYEGTISVRVEPNDPAVSGHDLVVPDLDAEAFRGFPVCTATLAFDGAGINAVFGWIQVITNGSDVSVDLLPNLDATDPFYAYGYLPAFFDAPANPDHADGVWQADTFLVEVPDVIRSRRVSPVAGFRWGYALRAGRPIVLDVAPLEVGEWAGHRDLLAARHPEWTFL</sequence>
<comment type="caution">
    <text evidence="1">The sequence shown here is derived from an EMBL/GenBank/DDBJ whole genome shotgun (WGS) entry which is preliminary data.</text>
</comment>
<organism evidence="1 2">
    <name type="scientific">Kribbella karoonensis</name>
    <dbReference type="NCBI Taxonomy" id="324851"/>
    <lineage>
        <taxon>Bacteria</taxon>
        <taxon>Bacillati</taxon>
        <taxon>Actinomycetota</taxon>
        <taxon>Actinomycetes</taxon>
        <taxon>Propionibacteriales</taxon>
        <taxon>Kribbellaceae</taxon>
        <taxon>Kribbella</taxon>
    </lineage>
</organism>
<dbReference type="EMBL" id="BAAAND010000004">
    <property type="protein sequence ID" value="GAA1579590.1"/>
    <property type="molecule type" value="Genomic_DNA"/>
</dbReference>
<dbReference type="Proteomes" id="UP001500190">
    <property type="component" value="Unassembled WGS sequence"/>
</dbReference>